<evidence type="ECO:0000256" key="4">
    <source>
        <dbReference type="ARBA" id="ARBA00023180"/>
    </source>
</evidence>
<dbReference type="Gene3D" id="1.10.510.10">
    <property type="entry name" value="Transferase(Phosphotransferase) domain 1"/>
    <property type="match status" value="1"/>
</dbReference>
<dbReference type="InterPro" id="IPR051343">
    <property type="entry name" value="G-type_lectin_kinases/EP1-like"/>
</dbReference>
<keyword evidence="1" id="KW-0245">EGF-like domain</keyword>
<keyword evidence="2 5" id="KW-0732">Signal</keyword>
<evidence type="ECO:0000256" key="2">
    <source>
        <dbReference type="ARBA" id="ARBA00022729"/>
    </source>
</evidence>
<dbReference type="InterPro" id="IPR011009">
    <property type="entry name" value="Kinase-like_dom_sf"/>
</dbReference>
<evidence type="ECO:0000259" key="6">
    <source>
        <dbReference type="PROSITE" id="PS50011"/>
    </source>
</evidence>
<dbReference type="OrthoDB" id="758220at2759"/>
<proteinExistence type="predicted"/>
<dbReference type="PROSITE" id="PS50011">
    <property type="entry name" value="PROTEIN_KINASE_DOM"/>
    <property type="match status" value="1"/>
</dbReference>
<evidence type="ECO:0000313" key="9">
    <source>
        <dbReference type="EMBL" id="CDP04762.1"/>
    </source>
</evidence>
<dbReference type="SMART" id="SM00108">
    <property type="entry name" value="B_lectin"/>
    <property type="match status" value="1"/>
</dbReference>
<feature type="domain" description="Bulb-type lectin" evidence="7">
    <location>
        <begin position="146"/>
        <end position="272"/>
    </location>
</feature>
<dbReference type="Proteomes" id="UP000295252">
    <property type="component" value="Chromosome IX"/>
</dbReference>
<gene>
    <name evidence="9" type="ORF">GSCOC_T00018854001</name>
</gene>
<name>A0A068U920_COFCA</name>
<dbReference type="SUPFAM" id="SSF51110">
    <property type="entry name" value="alpha-D-mannose-specific plant lectins"/>
    <property type="match status" value="2"/>
</dbReference>
<dbReference type="AlphaFoldDB" id="A0A068U920"/>
<organism evidence="9 10">
    <name type="scientific">Coffea canephora</name>
    <name type="common">Robusta coffee</name>
    <dbReference type="NCBI Taxonomy" id="49390"/>
    <lineage>
        <taxon>Eukaryota</taxon>
        <taxon>Viridiplantae</taxon>
        <taxon>Streptophyta</taxon>
        <taxon>Embryophyta</taxon>
        <taxon>Tracheophyta</taxon>
        <taxon>Spermatophyta</taxon>
        <taxon>Magnoliopsida</taxon>
        <taxon>eudicotyledons</taxon>
        <taxon>Gunneridae</taxon>
        <taxon>Pentapetalae</taxon>
        <taxon>asterids</taxon>
        <taxon>lamiids</taxon>
        <taxon>Gentianales</taxon>
        <taxon>Rubiaceae</taxon>
        <taxon>Ixoroideae</taxon>
        <taxon>Gardenieae complex</taxon>
        <taxon>Bertiereae - Coffeeae clade</taxon>
        <taxon>Coffeeae</taxon>
        <taxon>Coffea</taxon>
    </lineage>
</organism>
<keyword evidence="4" id="KW-0325">Glycoprotein</keyword>
<feature type="chain" id="PRO_5001657434" description="Receptor-like serine/threonine-protein kinase" evidence="5">
    <location>
        <begin position="20"/>
        <end position="603"/>
    </location>
</feature>
<feature type="domain" description="Protein kinase" evidence="6">
    <location>
        <begin position="200"/>
        <end position="596"/>
    </location>
</feature>
<dbReference type="GO" id="GO:0048544">
    <property type="term" value="P:recognition of pollen"/>
    <property type="evidence" value="ECO:0007669"/>
    <property type="project" value="InterPro"/>
</dbReference>
<evidence type="ECO:0000256" key="1">
    <source>
        <dbReference type="ARBA" id="ARBA00022536"/>
    </source>
</evidence>
<dbReference type="Gramene" id="CDP04762">
    <property type="protein sequence ID" value="CDP04762"/>
    <property type="gene ID" value="GSCOC_T00018854001"/>
</dbReference>
<reference evidence="10" key="1">
    <citation type="journal article" date="2014" name="Science">
        <title>The coffee genome provides insight into the convergent evolution of caffeine biosynthesis.</title>
        <authorList>
            <person name="Denoeud F."/>
            <person name="Carretero-Paulet L."/>
            <person name="Dereeper A."/>
            <person name="Droc G."/>
            <person name="Guyot R."/>
            <person name="Pietrella M."/>
            <person name="Zheng C."/>
            <person name="Alberti A."/>
            <person name="Anthony F."/>
            <person name="Aprea G."/>
            <person name="Aury J.M."/>
            <person name="Bento P."/>
            <person name="Bernard M."/>
            <person name="Bocs S."/>
            <person name="Campa C."/>
            <person name="Cenci A."/>
            <person name="Combes M.C."/>
            <person name="Crouzillat D."/>
            <person name="Da Silva C."/>
            <person name="Daddiego L."/>
            <person name="De Bellis F."/>
            <person name="Dussert S."/>
            <person name="Garsmeur O."/>
            <person name="Gayraud T."/>
            <person name="Guignon V."/>
            <person name="Jahn K."/>
            <person name="Jamilloux V."/>
            <person name="Joet T."/>
            <person name="Labadie K."/>
            <person name="Lan T."/>
            <person name="Leclercq J."/>
            <person name="Lepelley M."/>
            <person name="Leroy T."/>
            <person name="Li L.T."/>
            <person name="Librado P."/>
            <person name="Lopez L."/>
            <person name="Munoz A."/>
            <person name="Noel B."/>
            <person name="Pallavicini A."/>
            <person name="Perrotta G."/>
            <person name="Poncet V."/>
            <person name="Pot D."/>
            <person name="Priyono X."/>
            <person name="Rigoreau M."/>
            <person name="Rouard M."/>
            <person name="Rozas J."/>
            <person name="Tranchant-Dubreuil C."/>
            <person name="VanBuren R."/>
            <person name="Zhang Q."/>
            <person name="Andrade A.C."/>
            <person name="Argout X."/>
            <person name="Bertrand B."/>
            <person name="de Kochko A."/>
            <person name="Graziosi G."/>
            <person name="Henry R.J."/>
            <person name="Jayarama X."/>
            <person name="Ming R."/>
            <person name="Nagai C."/>
            <person name="Rounsley S."/>
            <person name="Sankoff D."/>
            <person name="Giuliano G."/>
            <person name="Albert V.A."/>
            <person name="Wincker P."/>
            <person name="Lashermes P."/>
        </authorList>
    </citation>
    <scope>NUCLEOTIDE SEQUENCE [LARGE SCALE GENOMIC DNA]</scope>
    <source>
        <strain evidence="10">cv. DH200-94</strain>
    </source>
</reference>
<dbReference type="GO" id="GO:0004672">
    <property type="term" value="F:protein kinase activity"/>
    <property type="evidence" value="ECO:0007669"/>
    <property type="project" value="InterPro"/>
</dbReference>
<dbReference type="InterPro" id="IPR000719">
    <property type="entry name" value="Prot_kinase_dom"/>
</dbReference>
<dbReference type="InterPro" id="IPR036426">
    <property type="entry name" value="Bulb-type_lectin_dom_sf"/>
</dbReference>
<sequence length="603" mass="67133">MAAFLFFFLLSTFHSRIAAQQRPLNISLGSSLTPTGNSSSWLSPSGIFALGFYQQRNGYAVGIFLAGIPQKTAVWTANRDSPIFSSNVSLILSTDGRLILQQPEGQDITVVDPSESISSASMLDSGNFVLYNSDKEIIWQSFEHPTNSLLPRQQLIPGQELISSASETDDSRGIFRLVMQTDGNLVQYPVGAANGPENAYWVSKTFGDGPNVTLNLEDDGHLYLTNSSVNLVKNLSDGGHPKNKMIYLMKIDVDGIFRLYSYSVDQGRNWSIIWESSTDRCDPKGLCGFNGFCTKIDNLVDCKCLPGFQFVNQGNWRLGCERSFVTDSCNSTDSNVNYTIEFLENTVWEDNTFSMVNTGTREDCAKICLEDCNCEAAFFKDGQCKKQRLPLTYGKRETDSNIALVKVHKHATIDEGVIPSNPLKCRKEEVRVYVLIIGISLAVLENVLMDESRCAKISDFGLAKLLKNDQTRTYTGVRGTRGYVAPEWFRNLPVTVKADVYSFGIMLLEIICCRKSVDCTSPENEAILEEWANQCFEAGELYKLVGDEEVDDVRELERMIKIALWCIQEEPALRPSMKKVLLMLEGTGDIPIPPSLPSFSSAL</sequence>
<keyword evidence="3" id="KW-1015">Disulfide bond</keyword>
<keyword evidence="10" id="KW-1185">Reference proteome</keyword>
<dbReference type="Pfam" id="PF00069">
    <property type="entry name" value="Pkinase"/>
    <property type="match status" value="1"/>
</dbReference>
<dbReference type="Pfam" id="PF01453">
    <property type="entry name" value="B_lectin"/>
    <property type="match status" value="1"/>
</dbReference>
<dbReference type="PROSITE" id="PS50948">
    <property type="entry name" value="PAN"/>
    <property type="match status" value="1"/>
</dbReference>
<dbReference type="InterPro" id="IPR003609">
    <property type="entry name" value="Pan_app"/>
</dbReference>
<dbReference type="Gene3D" id="2.90.10.10">
    <property type="entry name" value="Bulb-type lectin domain"/>
    <property type="match status" value="2"/>
</dbReference>
<feature type="domain" description="Bulb-type lectin" evidence="7">
    <location>
        <begin position="26"/>
        <end position="143"/>
    </location>
</feature>
<evidence type="ECO:0000259" key="8">
    <source>
        <dbReference type="PROSITE" id="PS50948"/>
    </source>
</evidence>
<dbReference type="FunFam" id="2.90.10.10:FF:000013">
    <property type="entry name" value="G-type lectin S-receptor-like serine/threonine-protein kinase LECRK1"/>
    <property type="match status" value="1"/>
</dbReference>
<dbReference type="SUPFAM" id="SSF56112">
    <property type="entry name" value="Protein kinase-like (PK-like)"/>
    <property type="match status" value="1"/>
</dbReference>
<dbReference type="InterPro" id="IPR000858">
    <property type="entry name" value="S_locus_glycoprot_dom"/>
</dbReference>
<evidence type="ECO:0000256" key="5">
    <source>
        <dbReference type="SAM" id="SignalP"/>
    </source>
</evidence>
<feature type="signal peptide" evidence="5">
    <location>
        <begin position="1"/>
        <end position="19"/>
    </location>
</feature>
<accession>A0A068U920</accession>
<dbReference type="EMBL" id="HG739097">
    <property type="protein sequence ID" value="CDP04762.1"/>
    <property type="molecule type" value="Genomic_DNA"/>
</dbReference>
<evidence type="ECO:0000259" key="7">
    <source>
        <dbReference type="PROSITE" id="PS50927"/>
    </source>
</evidence>
<dbReference type="CDD" id="cd00028">
    <property type="entry name" value="B_lectin"/>
    <property type="match status" value="1"/>
</dbReference>
<dbReference type="PhylomeDB" id="A0A068U920"/>
<dbReference type="PROSITE" id="PS50927">
    <property type="entry name" value="BULB_LECTIN"/>
    <property type="match status" value="2"/>
</dbReference>
<evidence type="ECO:0000256" key="3">
    <source>
        <dbReference type="ARBA" id="ARBA00023157"/>
    </source>
</evidence>
<evidence type="ECO:0008006" key="11">
    <source>
        <dbReference type="Google" id="ProtNLM"/>
    </source>
</evidence>
<dbReference type="PANTHER" id="PTHR47976:SF7">
    <property type="entry name" value="RECEPTOR-LIKE SERINE_THREONINE-PROTEIN KINASE"/>
    <property type="match status" value="1"/>
</dbReference>
<dbReference type="PANTHER" id="PTHR47976">
    <property type="entry name" value="G-TYPE LECTIN S-RECEPTOR-LIKE SERINE/THREONINE-PROTEIN KINASE SD2-5"/>
    <property type="match status" value="1"/>
</dbReference>
<dbReference type="InParanoid" id="A0A068U920"/>
<dbReference type="InterPro" id="IPR001480">
    <property type="entry name" value="Bulb-type_lectin_dom"/>
</dbReference>
<dbReference type="FunFam" id="2.90.10.10:FF:000026">
    <property type="entry name" value="Serine/threonine-protein kinase"/>
    <property type="match status" value="1"/>
</dbReference>
<dbReference type="GO" id="GO:0005524">
    <property type="term" value="F:ATP binding"/>
    <property type="evidence" value="ECO:0007669"/>
    <property type="project" value="InterPro"/>
</dbReference>
<dbReference type="OMA" id="FVNCKRS"/>
<protein>
    <recommendedName>
        <fullName evidence="11">Receptor-like serine/threonine-protein kinase</fullName>
    </recommendedName>
</protein>
<feature type="domain" description="Apple" evidence="8">
    <location>
        <begin position="329"/>
        <end position="411"/>
    </location>
</feature>
<dbReference type="Pfam" id="PF00954">
    <property type="entry name" value="S_locus_glycop"/>
    <property type="match status" value="1"/>
</dbReference>
<evidence type="ECO:0000313" key="10">
    <source>
        <dbReference type="Proteomes" id="UP000295252"/>
    </source>
</evidence>
<dbReference type="STRING" id="49390.A0A068U920"/>